<feature type="compositionally biased region" description="Low complexity" evidence="12">
    <location>
        <begin position="939"/>
        <end position="966"/>
    </location>
</feature>
<keyword evidence="13" id="KW-0472">Membrane</keyword>
<dbReference type="GO" id="GO:0004843">
    <property type="term" value="F:cysteine-type deubiquitinase activity"/>
    <property type="evidence" value="ECO:0007669"/>
    <property type="project" value="UniProtKB-EC"/>
</dbReference>
<dbReference type="PROSITE" id="PS50865">
    <property type="entry name" value="ZF_MYND_2"/>
    <property type="match status" value="1"/>
</dbReference>
<keyword evidence="13" id="KW-1133">Transmembrane helix</keyword>
<evidence type="ECO:0000256" key="2">
    <source>
        <dbReference type="ARBA" id="ARBA00009085"/>
    </source>
</evidence>
<dbReference type="PANTHER" id="PTHR24006:SF874">
    <property type="entry name" value="UBIQUITIN CARBOXYL-TERMINAL HYDROLASE 16"/>
    <property type="match status" value="1"/>
</dbReference>
<evidence type="ECO:0000256" key="8">
    <source>
        <dbReference type="ARBA" id="ARBA00022801"/>
    </source>
</evidence>
<evidence type="ECO:0000256" key="10">
    <source>
        <dbReference type="ARBA" id="ARBA00022833"/>
    </source>
</evidence>
<keyword evidence="4" id="KW-0645">Protease</keyword>
<dbReference type="GO" id="GO:0006508">
    <property type="term" value="P:proteolysis"/>
    <property type="evidence" value="ECO:0007669"/>
    <property type="project" value="UniProtKB-KW"/>
</dbReference>
<evidence type="ECO:0000256" key="4">
    <source>
        <dbReference type="ARBA" id="ARBA00022670"/>
    </source>
</evidence>
<keyword evidence="10" id="KW-0862">Zinc</keyword>
<keyword evidence="5" id="KW-0479">Metal-binding</keyword>
<dbReference type="AlphaFoldDB" id="A0AAN7JL69"/>
<name>A0AAN7JL69_9MYRT</name>
<dbReference type="PROSITE" id="PS50235">
    <property type="entry name" value="USP_3"/>
    <property type="match status" value="1"/>
</dbReference>
<proteinExistence type="inferred from homology"/>
<dbReference type="PANTHER" id="PTHR24006">
    <property type="entry name" value="UBIQUITIN CARBOXYL-TERMINAL HYDROLASE"/>
    <property type="match status" value="1"/>
</dbReference>
<keyword evidence="17" id="KW-1185">Reference proteome</keyword>
<feature type="domain" description="USP" evidence="14">
    <location>
        <begin position="561"/>
        <end position="865"/>
    </location>
</feature>
<comment type="caution">
    <text evidence="16">The sequence shown here is derived from an EMBL/GenBank/DDBJ whole genome shotgun (WGS) entry which is preliminary data.</text>
</comment>
<dbReference type="InterPro" id="IPR002893">
    <property type="entry name" value="Znf_MYND"/>
</dbReference>
<keyword evidence="6 11" id="KW-0863">Zinc-finger</keyword>
<dbReference type="EC" id="3.4.19.12" evidence="3"/>
<dbReference type="Pfam" id="PF01753">
    <property type="entry name" value="zf-MYND"/>
    <property type="match status" value="1"/>
</dbReference>
<dbReference type="Pfam" id="PF00443">
    <property type="entry name" value="UCH"/>
    <property type="match status" value="1"/>
</dbReference>
<organism evidence="16 17">
    <name type="scientific">Trapa incisa</name>
    <dbReference type="NCBI Taxonomy" id="236973"/>
    <lineage>
        <taxon>Eukaryota</taxon>
        <taxon>Viridiplantae</taxon>
        <taxon>Streptophyta</taxon>
        <taxon>Embryophyta</taxon>
        <taxon>Tracheophyta</taxon>
        <taxon>Spermatophyta</taxon>
        <taxon>Magnoliopsida</taxon>
        <taxon>eudicotyledons</taxon>
        <taxon>Gunneridae</taxon>
        <taxon>Pentapetalae</taxon>
        <taxon>rosids</taxon>
        <taxon>malvids</taxon>
        <taxon>Myrtales</taxon>
        <taxon>Lythraceae</taxon>
        <taxon>Trapa</taxon>
    </lineage>
</organism>
<evidence type="ECO:0000256" key="12">
    <source>
        <dbReference type="SAM" id="MobiDB-lite"/>
    </source>
</evidence>
<reference evidence="16 17" key="1">
    <citation type="journal article" date="2023" name="Hortic Res">
        <title>Pangenome of water caltrop reveals structural variations and asymmetric subgenome divergence after allopolyploidization.</title>
        <authorList>
            <person name="Zhang X."/>
            <person name="Chen Y."/>
            <person name="Wang L."/>
            <person name="Yuan Y."/>
            <person name="Fang M."/>
            <person name="Shi L."/>
            <person name="Lu R."/>
            <person name="Comes H.P."/>
            <person name="Ma Y."/>
            <person name="Chen Y."/>
            <person name="Huang G."/>
            <person name="Zhou Y."/>
            <person name="Zheng Z."/>
            <person name="Qiu Y."/>
        </authorList>
    </citation>
    <scope>NUCLEOTIDE SEQUENCE [LARGE SCALE GENOMIC DNA]</scope>
    <source>
        <tissue evidence="16">Roots</tissue>
    </source>
</reference>
<dbReference type="SUPFAM" id="SSF144232">
    <property type="entry name" value="HIT/MYND zinc finger-like"/>
    <property type="match status" value="1"/>
</dbReference>
<keyword evidence="8" id="KW-0378">Hydrolase</keyword>
<dbReference type="FunFam" id="6.10.140.2220:FF:000006">
    <property type="entry name" value="Ubiquitin carboxyl-terminal hydrolase 15"/>
    <property type="match status" value="1"/>
</dbReference>
<dbReference type="InterPro" id="IPR038765">
    <property type="entry name" value="Papain-like_cys_pep_sf"/>
</dbReference>
<evidence type="ECO:0000259" key="15">
    <source>
        <dbReference type="PROSITE" id="PS50865"/>
    </source>
</evidence>
<dbReference type="SUPFAM" id="SSF54001">
    <property type="entry name" value="Cysteine proteinases"/>
    <property type="match status" value="1"/>
</dbReference>
<dbReference type="FunFam" id="3.90.70.10:FF:000026">
    <property type="entry name" value="Ubiquitin carboxyl-terminal hydrolase 15"/>
    <property type="match status" value="1"/>
</dbReference>
<evidence type="ECO:0000256" key="3">
    <source>
        <dbReference type="ARBA" id="ARBA00012759"/>
    </source>
</evidence>
<evidence type="ECO:0000256" key="5">
    <source>
        <dbReference type="ARBA" id="ARBA00022723"/>
    </source>
</evidence>
<dbReference type="EMBL" id="JAXIOK010000019">
    <property type="protein sequence ID" value="KAK4747503.1"/>
    <property type="molecule type" value="Genomic_DNA"/>
</dbReference>
<evidence type="ECO:0000256" key="13">
    <source>
        <dbReference type="SAM" id="Phobius"/>
    </source>
</evidence>
<dbReference type="Gene3D" id="6.10.140.2220">
    <property type="match status" value="1"/>
</dbReference>
<accession>A0AAN7JL69</accession>
<keyword evidence="7" id="KW-0833">Ubl conjugation pathway</keyword>
<evidence type="ECO:0000313" key="16">
    <source>
        <dbReference type="EMBL" id="KAK4747503.1"/>
    </source>
</evidence>
<dbReference type="InterPro" id="IPR050164">
    <property type="entry name" value="Peptidase_C19"/>
</dbReference>
<gene>
    <name evidence="16" type="ORF">SAY87_014089</name>
</gene>
<feature type="region of interest" description="Disordered" evidence="12">
    <location>
        <begin position="938"/>
        <end position="1010"/>
    </location>
</feature>
<dbReference type="PROSITE" id="PS00972">
    <property type="entry name" value="USP_1"/>
    <property type="match status" value="1"/>
</dbReference>
<feature type="transmembrane region" description="Helical" evidence="13">
    <location>
        <begin position="7"/>
        <end position="28"/>
    </location>
</feature>
<dbReference type="Proteomes" id="UP001345219">
    <property type="component" value="Chromosome 12"/>
</dbReference>
<keyword evidence="13" id="KW-0812">Transmembrane</keyword>
<feature type="domain" description="MYND-type" evidence="15">
    <location>
        <begin position="101"/>
        <end position="138"/>
    </location>
</feature>
<dbReference type="InterPro" id="IPR028889">
    <property type="entry name" value="USP"/>
</dbReference>
<dbReference type="InterPro" id="IPR018200">
    <property type="entry name" value="USP_CS"/>
</dbReference>
<dbReference type="GO" id="GO:0008270">
    <property type="term" value="F:zinc ion binding"/>
    <property type="evidence" value="ECO:0007669"/>
    <property type="project" value="UniProtKB-KW"/>
</dbReference>
<evidence type="ECO:0000256" key="7">
    <source>
        <dbReference type="ARBA" id="ARBA00022786"/>
    </source>
</evidence>
<dbReference type="InterPro" id="IPR001394">
    <property type="entry name" value="Peptidase_C19_UCH"/>
</dbReference>
<dbReference type="GO" id="GO:0005634">
    <property type="term" value="C:nucleus"/>
    <property type="evidence" value="ECO:0007669"/>
    <property type="project" value="TreeGrafter"/>
</dbReference>
<comment type="similarity">
    <text evidence="2">Belongs to the peptidase C19 family.</text>
</comment>
<evidence type="ECO:0000256" key="6">
    <source>
        <dbReference type="ARBA" id="ARBA00022771"/>
    </source>
</evidence>
<evidence type="ECO:0000313" key="17">
    <source>
        <dbReference type="Proteomes" id="UP001345219"/>
    </source>
</evidence>
<evidence type="ECO:0000256" key="1">
    <source>
        <dbReference type="ARBA" id="ARBA00000707"/>
    </source>
</evidence>
<feature type="compositionally biased region" description="Low complexity" evidence="12">
    <location>
        <begin position="977"/>
        <end position="1001"/>
    </location>
</feature>
<protein>
    <recommendedName>
        <fullName evidence="3">ubiquitinyl hydrolase 1</fullName>
        <ecNumber evidence="3">3.4.19.12</ecNumber>
    </recommendedName>
</protein>
<evidence type="ECO:0000259" key="14">
    <source>
        <dbReference type="PROSITE" id="PS50235"/>
    </source>
</evidence>
<evidence type="ECO:0000256" key="11">
    <source>
        <dbReference type="PROSITE-ProRule" id="PRU00134"/>
    </source>
</evidence>
<sequence length="1088" mass="119722">MLLVLDLGFSSLVVLAVCAVFPLIGLFLRRKWCRFVARKDEIRRLMILASEETARAEIEASVGHEYSYSHSHSYAPADGYASVNGYRDKYETAPAAQRNLCAVCYALTTTRCSKCKAVRYCSGKCQIIHWRQGHKNECHPPAIKSNFGHVPSNYEKGVSFYTNVMDEKIIKSKSAASFHSGAKIVDSTQTLKVKSNLKVDCNAENSSESSDSGFTGFSATTMHNESSDDISICDSISSFDSGKLDEHLPDDAGDNKTISSAQDMDQVNRIFPTFEDLVDSSDNSGLRELNHHNPAFYAEHNLSKAACLVDKSIQNALVSDPPTGLATFLNAAPLAEQTAHPHYPSALVNPNRSRDSNSTKFSLNSSTISSGSNINGNTLLHSSVPGKKGDNQSVLVRANSCNPSSSQFLETDGSLMMRSVSARSSDLSTSVQDGSSVCFHATKPSSFHRDSTSNGSLCNSSVGGCRSNDKQENSIMTSRKVEGVNAAESVSAEVGFSPNNGSELKTFLGNSMDHLKGSTLPRHYSLRGSSDMAAQYNGQGLFPYELFVKLYSWKEVELIPCGLRNCGNSCFANAVLQCLAFTPPLTAYFLQGLHSQMCAKKDWCFMCEFERLILKAKEGESPVSPFEIVSRLENIGSQLSNGREEDAHEFLRYAIDAMESICLSESWTSFASSEEDITLIGLTFGGYLQSKIRCIKCQGKSERREKIMDLTVEIEGDIGTLEEALRKFTIYEILDGENKYQCNRCGSYEKAKKKLTILEAPNVLTIALKRFQSGKYGKLNKSIRYAEILDMAPYMTSTSDKSPVYRLYGVIVHLDVMNASYSGHYICYVKSPMNKWFKIDDSTVTPVDLETVLKVGAYILLYSRCSPRAPRSVRNQMLSCDPKPKLPSRVMSKMPTFNAKVPNSPSPDLVSMDGLASIESFYSKFHLLKRMLEEDSRSDSSSLFSNNSDEGSSSSDRTRDSTGTTEDFSEYPCGGCSSPWRNSSDSDSSSSSLPSSSSPSPMANTDRRASGFPEMRWPRAAESIANNSFWSFDMNKALGTRNGSVNNSKYSSNFRETNSERLADAAMDFDGVKWGRRSATVKRTGSIP</sequence>
<dbReference type="GO" id="GO:0016579">
    <property type="term" value="P:protein deubiquitination"/>
    <property type="evidence" value="ECO:0007669"/>
    <property type="project" value="InterPro"/>
</dbReference>
<comment type="catalytic activity">
    <reaction evidence="1">
        <text>Thiol-dependent hydrolysis of ester, thioester, amide, peptide and isopeptide bonds formed by the C-terminal Gly of ubiquitin (a 76-residue protein attached to proteins as an intracellular targeting signal).</text>
        <dbReference type="EC" id="3.4.19.12"/>
    </reaction>
</comment>
<feature type="region of interest" description="Disordered" evidence="12">
    <location>
        <begin position="342"/>
        <end position="367"/>
    </location>
</feature>
<evidence type="ECO:0000256" key="9">
    <source>
        <dbReference type="ARBA" id="ARBA00022807"/>
    </source>
</evidence>
<dbReference type="Gene3D" id="3.90.70.10">
    <property type="entry name" value="Cysteine proteinases"/>
    <property type="match status" value="1"/>
</dbReference>
<dbReference type="PROSITE" id="PS01360">
    <property type="entry name" value="ZF_MYND_1"/>
    <property type="match status" value="1"/>
</dbReference>
<keyword evidence="9" id="KW-0788">Thiol protease</keyword>
<dbReference type="GO" id="GO:0005829">
    <property type="term" value="C:cytosol"/>
    <property type="evidence" value="ECO:0007669"/>
    <property type="project" value="TreeGrafter"/>
</dbReference>